<accession>A0A2T6B1N9</accession>
<keyword evidence="1" id="KW-0732">Signal</keyword>
<organism evidence="2 3">
    <name type="scientific">Gemmobacter caeni</name>
    <dbReference type="NCBI Taxonomy" id="589035"/>
    <lineage>
        <taxon>Bacteria</taxon>
        <taxon>Pseudomonadati</taxon>
        <taxon>Pseudomonadota</taxon>
        <taxon>Alphaproteobacteria</taxon>
        <taxon>Rhodobacterales</taxon>
        <taxon>Paracoccaceae</taxon>
        <taxon>Gemmobacter</taxon>
    </lineage>
</organism>
<comment type="caution">
    <text evidence="2">The sequence shown here is derived from an EMBL/GenBank/DDBJ whole genome shotgun (WGS) entry which is preliminary data.</text>
</comment>
<gene>
    <name evidence="2" type="ORF">C8N34_106122</name>
</gene>
<keyword evidence="3" id="KW-1185">Reference proteome</keyword>
<dbReference type="RefSeq" id="WP_108128903.1">
    <property type="nucleotide sequence ID" value="NZ_QBKP01000006.1"/>
</dbReference>
<name>A0A2T6B1N9_9RHOB</name>
<dbReference type="PROSITE" id="PS51257">
    <property type="entry name" value="PROKAR_LIPOPROTEIN"/>
    <property type="match status" value="1"/>
</dbReference>
<dbReference type="Proteomes" id="UP000244224">
    <property type="component" value="Unassembled WGS sequence"/>
</dbReference>
<feature type="signal peptide" evidence="1">
    <location>
        <begin position="1"/>
        <end position="24"/>
    </location>
</feature>
<sequence>MRQPILSVLFASILMAATSGMATACRTHMPPLPRDLEGVELVVVGRISDYQILDVSRRLARFDIQVDEVLKGEAVQPVLSVAVIDDRIGVRADHIDLRYLRLLQDEDGYQIPYLVAITALDLDSASRGAEFSQASEQFRVTSYNCGTTFWFRDSDALRTKLELTEESK</sequence>
<dbReference type="EMBL" id="QBKP01000006">
    <property type="protein sequence ID" value="PTX49942.1"/>
    <property type="molecule type" value="Genomic_DNA"/>
</dbReference>
<feature type="chain" id="PRO_5015402158" description="Lipoprotein" evidence="1">
    <location>
        <begin position="25"/>
        <end position="168"/>
    </location>
</feature>
<reference evidence="2 3" key="1">
    <citation type="submission" date="2018-04" db="EMBL/GenBank/DDBJ databases">
        <title>Genomic Encyclopedia of Archaeal and Bacterial Type Strains, Phase II (KMG-II): from individual species to whole genera.</title>
        <authorList>
            <person name="Goeker M."/>
        </authorList>
    </citation>
    <scope>NUCLEOTIDE SEQUENCE [LARGE SCALE GENOMIC DNA]</scope>
    <source>
        <strain evidence="2 3">DSM 21823</strain>
    </source>
</reference>
<dbReference type="AlphaFoldDB" id="A0A2T6B1N9"/>
<proteinExistence type="predicted"/>
<evidence type="ECO:0008006" key="4">
    <source>
        <dbReference type="Google" id="ProtNLM"/>
    </source>
</evidence>
<evidence type="ECO:0000313" key="3">
    <source>
        <dbReference type="Proteomes" id="UP000244224"/>
    </source>
</evidence>
<protein>
    <recommendedName>
        <fullName evidence="4">Lipoprotein</fullName>
    </recommendedName>
</protein>
<evidence type="ECO:0000256" key="1">
    <source>
        <dbReference type="SAM" id="SignalP"/>
    </source>
</evidence>
<evidence type="ECO:0000313" key="2">
    <source>
        <dbReference type="EMBL" id="PTX49942.1"/>
    </source>
</evidence>